<dbReference type="PANTHER" id="PTHR44936:SF10">
    <property type="entry name" value="SENSOR PROTEIN RSTB"/>
    <property type="match status" value="1"/>
</dbReference>
<dbReference type="Proteomes" id="UP001597119">
    <property type="component" value="Unassembled WGS sequence"/>
</dbReference>
<evidence type="ECO:0000256" key="5">
    <source>
        <dbReference type="ARBA" id="ARBA00022777"/>
    </source>
</evidence>
<dbReference type="InterPro" id="IPR036890">
    <property type="entry name" value="HATPase_C_sf"/>
</dbReference>
<dbReference type="InterPro" id="IPR013656">
    <property type="entry name" value="PAS_4"/>
</dbReference>
<comment type="caution">
    <text evidence="12">The sequence shown here is derived from an EMBL/GenBank/DDBJ whole genome shotgun (WGS) entry which is preliminary data.</text>
</comment>
<evidence type="ECO:0000313" key="13">
    <source>
        <dbReference type="Proteomes" id="UP001597119"/>
    </source>
</evidence>
<dbReference type="PROSITE" id="PS50112">
    <property type="entry name" value="PAS"/>
    <property type="match status" value="1"/>
</dbReference>
<dbReference type="PANTHER" id="PTHR44936">
    <property type="entry name" value="SENSOR PROTEIN CREC"/>
    <property type="match status" value="1"/>
</dbReference>
<dbReference type="EMBL" id="JBHUDJ010000002">
    <property type="protein sequence ID" value="MFD1586331.1"/>
    <property type="molecule type" value="Genomic_DNA"/>
</dbReference>
<evidence type="ECO:0000259" key="10">
    <source>
        <dbReference type="PROSITE" id="PS50112"/>
    </source>
</evidence>
<dbReference type="SUPFAM" id="SSF55785">
    <property type="entry name" value="PYP-like sensor domain (PAS domain)"/>
    <property type="match status" value="1"/>
</dbReference>
<dbReference type="SUPFAM" id="SSF55874">
    <property type="entry name" value="ATPase domain of HSP90 chaperone/DNA topoisomerase II/histidine kinase"/>
    <property type="match status" value="1"/>
</dbReference>
<dbReference type="RefSeq" id="WP_247380005.1">
    <property type="nucleotide sequence ID" value="NZ_JALLGV010000007.1"/>
</dbReference>
<dbReference type="GO" id="GO:0004673">
    <property type="term" value="F:protein histidine kinase activity"/>
    <property type="evidence" value="ECO:0007669"/>
    <property type="project" value="UniProtKB-EC"/>
</dbReference>
<evidence type="ECO:0000256" key="4">
    <source>
        <dbReference type="ARBA" id="ARBA00022741"/>
    </source>
</evidence>
<protein>
    <recommendedName>
        <fullName evidence="2">histidine kinase</fullName>
        <ecNumber evidence="2">2.7.13.3</ecNumber>
    </recommendedName>
</protein>
<dbReference type="Pfam" id="PF02518">
    <property type="entry name" value="HATPase_c"/>
    <property type="match status" value="1"/>
</dbReference>
<gene>
    <name evidence="12" type="ORF">ACFR9U_05015</name>
</gene>
<keyword evidence="8" id="KW-1133">Transmembrane helix</keyword>
<keyword evidence="4" id="KW-0547">Nucleotide-binding</keyword>
<dbReference type="InterPro" id="IPR031621">
    <property type="entry name" value="HisKA_7TM"/>
</dbReference>
<keyword evidence="6" id="KW-0067">ATP-binding</keyword>
<feature type="domain" description="Histidine kinase" evidence="9">
    <location>
        <begin position="355"/>
        <end position="588"/>
    </location>
</feature>
<dbReference type="InterPro" id="IPR050980">
    <property type="entry name" value="2C_sensor_his_kinase"/>
</dbReference>
<dbReference type="Pfam" id="PF08448">
    <property type="entry name" value="PAS_4"/>
    <property type="match status" value="1"/>
</dbReference>
<keyword evidence="8" id="KW-0472">Membrane</keyword>
<dbReference type="CDD" id="cd00130">
    <property type="entry name" value="PAS"/>
    <property type="match status" value="1"/>
</dbReference>
<feature type="region of interest" description="Disordered" evidence="7">
    <location>
        <begin position="470"/>
        <end position="507"/>
    </location>
</feature>
<dbReference type="EC" id="2.7.13.3" evidence="2"/>
<dbReference type="InterPro" id="IPR000014">
    <property type="entry name" value="PAS"/>
</dbReference>
<keyword evidence="8" id="KW-0812">Transmembrane</keyword>
<dbReference type="CDD" id="cd00075">
    <property type="entry name" value="HATPase"/>
    <property type="match status" value="1"/>
</dbReference>
<organism evidence="12 13">
    <name type="scientific">Halorientalis brevis</name>
    <dbReference type="NCBI Taxonomy" id="1126241"/>
    <lineage>
        <taxon>Archaea</taxon>
        <taxon>Methanobacteriati</taxon>
        <taxon>Methanobacteriota</taxon>
        <taxon>Stenosarchaea group</taxon>
        <taxon>Halobacteria</taxon>
        <taxon>Halobacteriales</taxon>
        <taxon>Haloarculaceae</taxon>
        <taxon>Halorientalis</taxon>
    </lineage>
</organism>
<feature type="transmembrane region" description="Helical" evidence="8">
    <location>
        <begin position="70"/>
        <end position="89"/>
    </location>
</feature>
<dbReference type="PROSITE" id="PS50109">
    <property type="entry name" value="HIS_KIN"/>
    <property type="match status" value="1"/>
</dbReference>
<evidence type="ECO:0000256" key="6">
    <source>
        <dbReference type="ARBA" id="ARBA00022840"/>
    </source>
</evidence>
<feature type="transmembrane region" description="Helical" evidence="8">
    <location>
        <begin position="207"/>
        <end position="225"/>
    </location>
</feature>
<sequence>MVLAVDVLGVALVLTIVPAVLMTYVAWQNSEKPGARWFSVFVLGIAGWSSTYGYSLVADGTQVTLAAVNLRYFFTDVVTITWFLLALEYVRRRRLSLRSPWLVLFVFPFCSQFVIWAVPEFVYTSWHVDRLGVFHAEFGAWFYVQTLFSYCLVVAGLALFVDDYRNAQGIRRTQTGILVAGAVIPFVANIFFVAGFSPYPDLDLTPLAFLLTTILFAWALFRYRLLELLPIARKTVLAQMQDAVITIDEDDRVVDVNEAALALFGTTERAAIGTSGREFFADYPAIVAECGEASDVDTDIEFEHDGETRHFHLQISPVSSASDLVDGRVVVLRDVTELKEREQELDLLKQVLSRVLRHNIRNDVAVVMGYAEEIAQQTTGDPAALAGQIRDKSDDIATRSQKAATIERVLTGDRERVVHDLDSAIDEAVETVRRSGTSFTVQRPSVDDCRVRALPTLPVALANLVENAVEHGSTSPRSQAPGDAVEHGCETAQSRASAPSGGHDDEVPEVRLSASCDEETVTVEVRDDGPGIPEGELSVFDQGEETPLHHSSGVGLWLVVLIARRSGGSVAFEDDGDDSVVRLTLEKA</sequence>
<dbReference type="InterPro" id="IPR003594">
    <property type="entry name" value="HATPase_dom"/>
</dbReference>
<evidence type="ECO:0000259" key="9">
    <source>
        <dbReference type="PROSITE" id="PS50109"/>
    </source>
</evidence>
<keyword evidence="13" id="KW-1185">Reference proteome</keyword>
<evidence type="ECO:0000256" key="8">
    <source>
        <dbReference type="SAM" id="Phobius"/>
    </source>
</evidence>
<comment type="catalytic activity">
    <reaction evidence="1">
        <text>ATP + protein L-histidine = ADP + protein N-phospho-L-histidine.</text>
        <dbReference type="EC" id="2.7.13.3"/>
    </reaction>
</comment>
<dbReference type="PROSITE" id="PS50113">
    <property type="entry name" value="PAC"/>
    <property type="match status" value="1"/>
</dbReference>
<feature type="transmembrane region" description="Helical" evidence="8">
    <location>
        <begin position="138"/>
        <end position="161"/>
    </location>
</feature>
<evidence type="ECO:0000256" key="3">
    <source>
        <dbReference type="ARBA" id="ARBA00022679"/>
    </source>
</evidence>
<keyword evidence="3" id="KW-0808">Transferase</keyword>
<feature type="transmembrane region" description="Helical" evidence="8">
    <location>
        <begin position="37"/>
        <end position="58"/>
    </location>
</feature>
<dbReference type="Gene3D" id="3.30.450.20">
    <property type="entry name" value="PAS domain"/>
    <property type="match status" value="1"/>
</dbReference>
<proteinExistence type="predicted"/>
<keyword evidence="5 12" id="KW-0418">Kinase</keyword>
<name>A0ABD6C7R3_9EURY</name>
<feature type="transmembrane region" description="Helical" evidence="8">
    <location>
        <begin position="6"/>
        <end position="25"/>
    </location>
</feature>
<dbReference type="Gene3D" id="3.30.565.10">
    <property type="entry name" value="Histidine kinase-like ATPase, C-terminal domain"/>
    <property type="match status" value="1"/>
</dbReference>
<evidence type="ECO:0000313" key="12">
    <source>
        <dbReference type="EMBL" id="MFD1586331.1"/>
    </source>
</evidence>
<feature type="transmembrane region" description="Helical" evidence="8">
    <location>
        <begin position="173"/>
        <end position="195"/>
    </location>
</feature>
<evidence type="ECO:0000256" key="1">
    <source>
        <dbReference type="ARBA" id="ARBA00000085"/>
    </source>
</evidence>
<evidence type="ECO:0000256" key="7">
    <source>
        <dbReference type="SAM" id="MobiDB-lite"/>
    </source>
</evidence>
<dbReference type="AlphaFoldDB" id="A0ABD6C7R3"/>
<reference evidence="12 13" key="1">
    <citation type="journal article" date="2019" name="Int. J. Syst. Evol. Microbiol.">
        <title>The Global Catalogue of Microorganisms (GCM) 10K type strain sequencing project: providing services to taxonomists for standard genome sequencing and annotation.</title>
        <authorList>
            <consortium name="The Broad Institute Genomics Platform"/>
            <consortium name="The Broad Institute Genome Sequencing Center for Infectious Disease"/>
            <person name="Wu L."/>
            <person name="Ma J."/>
        </authorList>
    </citation>
    <scope>NUCLEOTIDE SEQUENCE [LARGE SCALE GENOMIC DNA]</scope>
    <source>
        <strain evidence="12 13">CGMCC 1.12125</strain>
    </source>
</reference>
<dbReference type="NCBIfam" id="TIGR00229">
    <property type="entry name" value="sensory_box"/>
    <property type="match status" value="1"/>
</dbReference>
<feature type="domain" description="PAC" evidence="11">
    <location>
        <begin position="294"/>
        <end position="347"/>
    </location>
</feature>
<dbReference type="InterPro" id="IPR035965">
    <property type="entry name" value="PAS-like_dom_sf"/>
</dbReference>
<feature type="domain" description="PAS" evidence="10">
    <location>
        <begin position="234"/>
        <end position="275"/>
    </location>
</feature>
<dbReference type="InterPro" id="IPR000700">
    <property type="entry name" value="PAS-assoc_C"/>
</dbReference>
<dbReference type="InterPro" id="IPR005467">
    <property type="entry name" value="His_kinase_dom"/>
</dbReference>
<dbReference type="Pfam" id="PF16927">
    <property type="entry name" value="HisKA_7TM"/>
    <property type="match status" value="1"/>
</dbReference>
<dbReference type="SMART" id="SM00387">
    <property type="entry name" value="HATPase_c"/>
    <property type="match status" value="1"/>
</dbReference>
<accession>A0ABD6C7R3</accession>
<evidence type="ECO:0000259" key="11">
    <source>
        <dbReference type="PROSITE" id="PS50113"/>
    </source>
</evidence>
<evidence type="ECO:0000256" key="2">
    <source>
        <dbReference type="ARBA" id="ARBA00012438"/>
    </source>
</evidence>
<feature type="transmembrane region" description="Helical" evidence="8">
    <location>
        <begin position="101"/>
        <end position="118"/>
    </location>
</feature>
<dbReference type="GO" id="GO:0005524">
    <property type="term" value="F:ATP binding"/>
    <property type="evidence" value="ECO:0007669"/>
    <property type="project" value="UniProtKB-KW"/>
</dbReference>